<evidence type="ECO:0000256" key="1">
    <source>
        <dbReference type="ARBA" id="ARBA00004418"/>
    </source>
</evidence>
<evidence type="ECO:0000256" key="5">
    <source>
        <dbReference type="ARBA" id="ARBA00022723"/>
    </source>
</evidence>
<keyword evidence="3" id="KW-0813">Transport</keyword>
<reference evidence="13 14" key="1">
    <citation type="submission" date="2020-09" db="EMBL/GenBank/DDBJ databases">
        <title>Mannheimia bovis sp.nov., isolated from a cow.</title>
        <authorList>
            <person name="Li F."/>
        </authorList>
    </citation>
    <scope>NUCLEOTIDE SEQUENCE [LARGE SCALE GENOMIC DNA]</scope>
    <source>
        <strain evidence="13 14">ZY190616</strain>
    </source>
</reference>
<dbReference type="InterPro" id="IPR044085">
    <property type="entry name" value="MglB-like_PBP1"/>
</dbReference>
<evidence type="ECO:0000256" key="10">
    <source>
        <dbReference type="ARBA" id="ARBA00034344"/>
    </source>
</evidence>
<feature type="domain" description="Periplasmic binding protein" evidence="12">
    <location>
        <begin position="28"/>
        <end position="297"/>
    </location>
</feature>
<keyword evidence="5" id="KW-0479">Metal-binding</keyword>
<evidence type="ECO:0000256" key="8">
    <source>
        <dbReference type="ARBA" id="ARBA00022837"/>
    </source>
</evidence>
<name>A0A7H1C422_9PAST</name>
<keyword evidence="7" id="KW-0574">Periplasm</keyword>
<proteinExistence type="inferred from homology"/>
<feature type="chain" id="PRO_5028930633" description="D-galactose/methyl-galactoside binding periplasmic protein MglB" evidence="11">
    <location>
        <begin position="23"/>
        <end position="330"/>
    </location>
</feature>
<keyword evidence="14" id="KW-1185">Reference proteome</keyword>
<protein>
    <recommendedName>
        <fullName evidence="10">D-galactose/methyl-galactoside binding periplasmic protein MglB</fullName>
    </recommendedName>
</protein>
<dbReference type="PANTHER" id="PTHR30036">
    <property type="entry name" value="D-XYLOSE-BINDING PERIPLASMIC PROTEIN"/>
    <property type="match status" value="1"/>
</dbReference>
<dbReference type="Pfam" id="PF13407">
    <property type="entry name" value="Peripla_BP_4"/>
    <property type="match status" value="1"/>
</dbReference>
<dbReference type="KEGG" id="mbos:ICJ55_02960"/>
<dbReference type="GO" id="GO:0046872">
    <property type="term" value="F:metal ion binding"/>
    <property type="evidence" value="ECO:0007669"/>
    <property type="project" value="UniProtKB-KW"/>
</dbReference>
<comment type="similarity">
    <text evidence="2">Belongs to the bacterial solute-binding protein 2 family.</text>
</comment>
<dbReference type="NCBIfam" id="NF011924">
    <property type="entry name" value="PRK15395.1"/>
    <property type="match status" value="1"/>
</dbReference>
<evidence type="ECO:0000256" key="7">
    <source>
        <dbReference type="ARBA" id="ARBA00022764"/>
    </source>
</evidence>
<feature type="signal peptide" evidence="11">
    <location>
        <begin position="1"/>
        <end position="22"/>
    </location>
</feature>
<keyword evidence="6 11" id="KW-0732">Signal</keyword>
<evidence type="ECO:0000256" key="6">
    <source>
        <dbReference type="ARBA" id="ARBA00022729"/>
    </source>
</evidence>
<dbReference type="GO" id="GO:0030246">
    <property type="term" value="F:carbohydrate binding"/>
    <property type="evidence" value="ECO:0007669"/>
    <property type="project" value="InterPro"/>
</dbReference>
<evidence type="ECO:0000256" key="11">
    <source>
        <dbReference type="SAM" id="SignalP"/>
    </source>
</evidence>
<gene>
    <name evidence="13" type="primary">mglB</name>
    <name evidence="13" type="ORF">ICJ55_02960</name>
</gene>
<evidence type="ECO:0000256" key="3">
    <source>
        <dbReference type="ARBA" id="ARBA00022448"/>
    </source>
</evidence>
<evidence type="ECO:0000313" key="14">
    <source>
        <dbReference type="Proteomes" id="UP000576260"/>
    </source>
</evidence>
<dbReference type="InterPro" id="IPR050555">
    <property type="entry name" value="Bact_Solute-Bind_Prot2"/>
</dbReference>
<comment type="subunit">
    <text evidence="9">The ABC transporter complex is composed of one ATP-binding protein (MglA), two transmembrane proteins (MglC) and a solute-binding protein (MglB).</text>
</comment>
<evidence type="ECO:0000256" key="9">
    <source>
        <dbReference type="ARBA" id="ARBA00034323"/>
    </source>
</evidence>
<dbReference type="EMBL" id="CP061280">
    <property type="protein sequence ID" value="QNS15727.1"/>
    <property type="molecule type" value="Genomic_DNA"/>
</dbReference>
<keyword evidence="8" id="KW-0106">Calcium</keyword>
<evidence type="ECO:0000313" key="13">
    <source>
        <dbReference type="EMBL" id="QNS15727.1"/>
    </source>
</evidence>
<dbReference type="AlphaFoldDB" id="A0A7H1C422"/>
<evidence type="ECO:0000256" key="4">
    <source>
        <dbReference type="ARBA" id="ARBA00022597"/>
    </source>
</evidence>
<dbReference type="InterPro" id="IPR028082">
    <property type="entry name" value="Peripla_BP_I"/>
</dbReference>
<dbReference type="CDD" id="cd01539">
    <property type="entry name" value="PBP1_GGBP"/>
    <property type="match status" value="1"/>
</dbReference>
<dbReference type="SUPFAM" id="SSF53822">
    <property type="entry name" value="Periplasmic binding protein-like I"/>
    <property type="match status" value="1"/>
</dbReference>
<dbReference type="PANTHER" id="PTHR30036:SF2">
    <property type="entry name" value="D-GALACTOSE_METHYL-GALACTOSIDE BINDING PERIPLASMIC PROTEIN MGLB"/>
    <property type="match status" value="1"/>
</dbReference>
<evidence type="ECO:0000259" key="12">
    <source>
        <dbReference type="Pfam" id="PF13407"/>
    </source>
</evidence>
<dbReference type="Gene3D" id="3.40.50.2300">
    <property type="match status" value="2"/>
</dbReference>
<dbReference type="Proteomes" id="UP000576260">
    <property type="component" value="Chromosome"/>
</dbReference>
<sequence>MKRSLLNAFVCAVMLGVNMSYAQSEPRVGVTIYKYDDNFMMLMRKAMNKEIENFRHLKWFMNDAQNSQVKQLNQVEVLLNHKVNVLAVNIVHPNESKTIVEKAKANNVPIVFFNRDPSKQAMESYEKAYFVSSNPQEAGEIQGQLIAKAWRANPHFDLNRDGKLQFVLLKGELSEVSTLRSQAVIDELNRQGIATEEVYSDTAMWRSAIARNKMNEWLVAKRANEIEVVISNNDEMAIGALDALNAHEKKLPLFGIDALPEALALIKSGQMSGTVLNDSVEQGKVVVQLAANLAQGKPATQGTEWENSPSKTIYIPHIGVNKENLEQFLK</sequence>
<dbReference type="GO" id="GO:0030288">
    <property type="term" value="C:outer membrane-bounded periplasmic space"/>
    <property type="evidence" value="ECO:0007669"/>
    <property type="project" value="TreeGrafter"/>
</dbReference>
<accession>A0A7H1C422</accession>
<comment type="subcellular location">
    <subcellularLocation>
        <location evidence="1">Periplasm</location>
    </subcellularLocation>
</comment>
<evidence type="ECO:0000256" key="2">
    <source>
        <dbReference type="ARBA" id="ARBA00007639"/>
    </source>
</evidence>
<dbReference type="InterPro" id="IPR025997">
    <property type="entry name" value="SBP_2_dom"/>
</dbReference>
<keyword evidence="4" id="KW-0762">Sugar transport</keyword>
<organism evidence="13 14">
    <name type="scientific">Mannheimia bovis</name>
    <dbReference type="NCBI Taxonomy" id="2770636"/>
    <lineage>
        <taxon>Bacteria</taxon>
        <taxon>Pseudomonadati</taxon>
        <taxon>Pseudomonadota</taxon>
        <taxon>Gammaproteobacteria</taxon>
        <taxon>Pasteurellales</taxon>
        <taxon>Pasteurellaceae</taxon>
        <taxon>Mannheimia</taxon>
    </lineage>
</organism>
<dbReference type="GO" id="GO:0055085">
    <property type="term" value="P:transmembrane transport"/>
    <property type="evidence" value="ECO:0007669"/>
    <property type="project" value="UniProtKB-ARBA"/>
</dbReference>
<dbReference type="RefSeq" id="WP_188157254.1">
    <property type="nucleotide sequence ID" value="NZ_CP061280.1"/>
</dbReference>